<accession>A0A8T3AJZ0</accession>
<evidence type="ECO:0000313" key="3">
    <source>
        <dbReference type="EMBL" id="KAI0494545.1"/>
    </source>
</evidence>
<dbReference type="Pfam" id="PF14223">
    <property type="entry name" value="Retrotran_gag_2"/>
    <property type="match status" value="1"/>
</dbReference>
<evidence type="ECO:0000259" key="2">
    <source>
        <dbReference type="Pfam" id="PF22936"/>
    </source>
</evidence>
<proteinExistence type="predicted"/>
<feature type="region of interest" description="Disordered" evidence="1">
    <location>
        <begin position="240"/>
        <end position="261"/>
    </location>
</feature>
<keyword evidence="4" id="KW-1185">Reference proteome</keyword>
<dbReference type="OrthoDB" id="693186at2759"/>
<name>A0A8T3AJZ0_DENNO</name>
<reference evidence="3" key="1">
    <citation type="journal article" date="2022" name="Front. Genet.">
        <title>Chromosome-Scale Assembly of the Dendrobium nobile Genome Provides Insights Into the Molecular Mechanism of the Biosynthesis of the Medicinal Active Ingredient of Dendrobium.</title>
        <authorList>
            <person name="Xu Q."/>
            <person name="Niu S.-C."/>
            <person name="Li K.-L."/>
            <person name="Zheng P.-J."/>
            <person name="Zhang X.-J."/>
            <person name="Jia Y."/>
            <person name="Liu Y."/>
            <person name="Niu Y.-X."/>
            <person name="Yu L.-H."/>
            <person name="Chen D.-F."/>
            <person name="Zhang G.-Q."/>
        </authorList>
    </citation>
    <scope>NUCLEOTIDE SEQUENCE</scope>
    <source>
        <tissue evidence="3">Leaf</tissue>
    </source>
</reference>
<dbReference type="PANTHER" id="PTHR47481">
    <property type="match status" value="1"/>
</dbReference>
<comment type="caution">
    <text evidence="3">The sequence shown here is derived from an EMBL/GenBank/DDBJ whole genome shotgun (WGS) entry which is preliminary data.</text>
</comment>
<organism evidence="3 4">
    <name type="scientific">Dendrobium nobile</name>
    <name type="common">Orchid</name>
    <dbReference type="NCBI Taxonomy" id="94219"/>
    <lineage>
        <taxon>Eukaryota</taxon>
        <taxon>Viridiplantae</taxon>
        <taxon>Streptophyta</taxon>
        <taxon>Embryophyta</taxon>
        <taxon>Tracheophyta</taxon>
        <taxon>Spermatophyta</taxon>
        <taxon>Magnoliopsida</taxon>
        <taxon>Liliopsida</taxon>
        <taxon>Asparagales</taxon>
        <taxon>Orchidaceae</taxon>
        <taxon>Epidendroideae</taxon>
        <taxon>Malaxideae</taxon>
        <taxon>Dendrobiinae</taxon>
        <taxon>Dendrobium</taxon>
    </lineage>
</organism>
<dbReference type="PANTHER" id="PTHR47481:SF31">
    <property type="entry name" value="OS01G0873500 PROTEIN"/>
    <property type="match status" value="1"/>
</dbReference>
<dbReference type="AlphaFoldDB" id="A0A8T3AJZ0"/>
<gene>
    <name evidence="3" type="ORF">KFK09_024683</name>
</gene>
<sequence>MANQAQASSSIGTTSVAAVTTPGISSSLKFVISNLKFLVPHALTPDNFPIWSTQIAKLLRANGFAEFLDPKSNSENIDPNQDERTWRVTDQSLATAMCSTISPAVLPYVIHLESTQEIWATLHTHFQSSNRSKVIQLKHELHNVSMQTMSMTQYLTEIKKIVDQIASAGSSVDPEDVIIYILNGLPPAYQSFTTTIRTMQESLSLDTLYALLISEEIHLKAAALKFPKMSDNQSALYSVRGRGRRGRGRPPPNNAPVQNNNSSSAITCQICKNKGQSADACWHRLNPNYTPNQSSTKNNSALVANNDSTSIADWYIDSGASSHKTNNTENLEFYNTYNGNDTVTLGDGISVPIAHTGSGILPTPASKLILSKLLHIPSLSYNLFHFKSC</sequence>
<protein>
    <recommendedName>
        <fullName evidence="2">Retrovirus-related Pol polyprotein from transposon TNT 1-94-like beta-barrel domain-containing protein</fullName>
    </recommendedName>
</protein>
<dbReference type="EMBL" id="JAGYWB010000017">
    <property type="protein sequence ID" value="KAI0494545.1"/>
    <property type="molecule type" value="Genomic_DNA"/>
</dbReference>
<evidence type="ECO:0000313" key="4">
    <source>
        <dbReference type="Proteomes" id="UP000829196"/>
    </source>
</evidence>
<dbReference type="Pfam" id="PF22936">
    <property type="entry name" value="Pol_BBD"/>
    <property type="match status" value="1"/>
</dbReference>
<dbReference type="Proteomes" id="UP000829196">
    <property type="component" value="Unassembled WGS sequence"/>
</dbReference>
<feature type="domain" description="Retrovirus-related Pol polyprotein from transposon TNT 1-94-like beta-barrel" evidence="2">
    <location>
        <begin position="314"/>
        <end position="385"/>
    </location>
</feature>
<dbReference type="InterPro" id="IPR054722">
    <property type="entry name" value="PolX-like_BBD"/>
</dbReference>
<evidence type="ECO:0000256" key="1">
    <source>
        <dbReference type="SAM" id="MobiDB-lite"/>
    </source>
</evidence>